<dbReference type="Pfam" id="PF01547">
    <property type="entry name" value="SBP_bac_1"/>
    <property type="match status" value="1"/>
</dbReference>
<dbReference type="InterPro" id="IPR006059">
    <property type="entry name" value="SBP"/>
</dbReference>
<organism evidence="3 4">
    <name type="scientific">Lacrimispora algidixylanolytica</name>
    <dbReference type="NCBI Taxonomy" id="94868"/>
    <lineage>
        <taxon>Bacteria</taxon>
        <taxon>Bacillati</taxon>
        <taxon>Bacillota</taxon>
        <taxon>Clostridia</taxon>
        <taxon>Lachnospirales</taxon>
        <taxon>Lachnospiraceae</taxon>
        <taxon>Lacrimispora</taxon>
    </lineage>
</organism>
<evidence type="ECO:0000256" key="2">
    <source>
        <dbReference type="SAM" id="SignalP"/>
    </source>
</evidence>
<dbReference type="Gene3D" id="3.40.190.10">
    <property type="entry name" value="Periplasmic binding protein-like II"/>
    <property type="match status" value="2"/>
</dbReference>
<proteinExistence type="predicted"/>
<dbReference type="EMBL" id="MCIA01000011">
    <property type="protein sequence ID" value="RKD32515.1"/>
    <property type="molecule type" value="Genomic_DNA"/>
</dbReference>
<evidence type="ECO:0008006" key="5">
    <source>
        <dbReference type="Google" id="ProtNLM"/>
    </source>
</evidence>
<dbReference type="RefSeq" id="WP_158585011.1">
    <property type="nucleotide sequence ID" value="NZ_MCIA01000011.1"/>
</dbReference>
<sequence length="536" mass="59841">MRKANLVRCCLAVLTAAALVTGCGSSKGGDATTAAGNSAAAGGSETTTADKGKEETIRVMVWDRGDAAPGTTVENNAQTEWIKKQMKEKYNINVEYVSVPRSSSDDKLNIMMSGGNAPDIVFSYNQGLFYSFAQNGGLTDLTQAYESAGSDIKKYVSDAQNMGQLEGKQYAIMKQRGVESPRHTAYIRQDWLDKLGMEIPKTKEDLFKYLEAVKEKNPGGVSNLTPWAMSGRNDTEKGYLNFVGSYVKLKDDKDAYMYSESYLAVAPGAIDGIKKLNELYNKGLITKDFATDTNEDIYKAQVIAGNVGFFLDDTESPWNYITVLYQDAGKRTFVPLQCFELADGSYRTPFEQRYGMFVMVPKTSEKKAEACMKYLNWMADPAVAENIVFTVDHQRDENGVPIKLSEADLKSKGYPGTCDDLNIVNLAMDWTKSKDAIISKWVKDQSVKWESDDWFSNFYDVRAEGKFRYPVYSNISQPESDYGKNVEGLMLAYVYKLISCSPDQFDSMQQTEYNNLVNAGLQKILDARAEYYDSVK</sequence>
<keyword evidence="4" id="KW-1185">Reference proteome</keyword>
<keyword evidence="2" id="KW-0732">Signal</keyword>
<dbReference type="AlphaFoldDB" id="A0A419T4Y9"/>
<evidence type="ECO:0000313" key="3">
    <source>
        <dbReference type="EMBL" id="RKD32515.1"/>
    </source>
</evidence>
<evidence type="ECO:0000256" key="1">
    <source>
        <dbReference type="SAM" id="MobiDB-lite"/>
    </source>
</evidence>
<dbReference type="InterPro" id="IPR050490">
    <property type="entry name" value="Bact_solute-bd_prot1"/>
</dbReference>
<dbReference type="PROSITE" id="PS51257">
    <property type="entry name" value="PROKAR_LIPOPROTEIN"/>
    <property type="match status" value="1"/>
</dbReference>
<feature type="region of interest" description="Disordered" evidence="1">
    <location>
        <begin position="31"/>
        <end position="52"/>
    </location>
</feature>
<feature type="signal peptide" evidence="2">
    <location>
        <begin position="1"/>
        <end position="18"/>
    </location>
</feature>
<protein>
    <recommendedName>
        <fullName evidence="5">ABC transporter substrate-binding protein</fullName>
    </recommendedName>
</protein>
<reference evidence="3 4" key="1">
    <citation type="submission" date="2016-08" db="EMBL/GenBank/DDBJ databases">
        <title>A new outlook on sporulation: Clostridium algidixylanolyticum.</title>
        <authorList>
            <person name="Poppleton D.I."/>
            <person name="Gribaldo S."/>
        </authorList>
    </citation>
    <scope>NUCLEOTIDE SEQUENCE [LARGE SCALE GENOMIC DNA]</scope>
    <source>
        <strain evidence="3 4">SPL73</strain>
    </source>
</reference>
<name>A0A419T4Y9_9FIRM</name>
<gene>
    <name evidence="3" type="ORF">BET01_17620</name>
</gene>
<comment type="caution">
    <text evidence="3">The sequence shown here is derived from an EMBL/GenBank/DDBJ whole genome shotgun (WGS) entry which is preliminary data.</text>
</comment>
<dbReference type="OrthoDB" id="2492023at2"/>
<dbReference type="Proteomes" id="UP000284277">
    <property type="component" value="Unassembled WGS sequence"/>
</dbReference>
<feature type="compositionally biased region" description="Low complexity" evidence="1">
    <location>
        <begin position="31"/>
        <end position="47"/>
    </location>
</feature>
<accession>A0A419T4Y9</accession>
<feature type="chain" id="PRO_5038947293" description="ABC transporter substrate-binding protein" evidence="2">
    <location>
        <begin position="19"/>
        <end position="536"/>
    </location>
</feature>
<dbReference type="PANTHER" id="PTHR43649:SF17">
    <property type="entry name" value="ABC TRANSPORTER SOLUTE BINDING PROTEIN-SUGAR TRANSPORT"/>
    <property type="match status" value="1"/>
</dbReference>
<dbReference type="PANTHER" id="PTHR43649">
    <property type="entry name" value="ARABINOSE-BINDING PROTEIN-RELATED"/>
    <property type="match status" value="1"/>
</dbReference>
<evidence type="ECO:0000313" key="4">
    <source>
        <dbReference type="Proteomes" id="UP000284277"/>
    </source>
</evidence>
<dbReference type="SUPFAM" id="SSF53850">
    <property type="entry name" value="Periplasmic binding protein-like II"/>
    <property type="match status" value="1"/>
</dbReference>